<feature type="transmembrane region" description="Helical" evidence="1">
    <location>
        <begin position="220"/>
        <end position="253"/>
    </location>
</feature>
<evidence type="ECO:0000313" key="3">
    <source>
        <dbReference type="Proteomes" id="UP000767854"/>
    </source>
</evidence>
<keyword evidence="3" id="KW-1185">Reference proteome</keyword>
<feature type="transmembrane region" description="Helical" evidence="1">
    <location>
        <begin position="44"/>
        <end position="61"/>
    </location>
</feature>
<evidence type="ECO:0000256" key="1">
    <source>
        <dbReference type="SAM" id="Phobius"/>
    </source>
</evidence>
<dbReference type="Proteomes" id="UP000767854">
    <property type="component" value="Unassembled WGS sequence"/>
</dbReference>
<comment type="caution">
    <text evidence="2">The sequence shown here is derived from an EMBL/GenBank/DDBJ whole genome shotgun (WGS) entry which is preliminary data.</text>
</comment>
<name>A0ABS2MRD1_9FIRM</name>
<accession>A0ABS2MRD1</accession>
<dbReference type="EMBL" id="JAFBDT010000010">
    <property type="protein sequence ID" value="MBM7561931.1"/>
    <property type="molecule type" value="Genomic_DNA"/>
</dbReference>
<feature type="transmembrane region" description="Helical" evidence="1">
    <location>
        <begin position="68"/>
        <end position="87"/>
    </location>
</feature>
<keyword evidence="1" id="KW-1133">Transmembrane helix</keyword>
<feature type="transmembrane region" description="Helical" evidence="1">
    <location>
        <begin position="93"/>
        <end position="113"/>
    </location>
</feature>
<feature type="transmembrane region" description="Helical" evidence="1">
    <location>
        <begin position="166"/>
        <end position="183"/>
    </location>
</feature>
<feature type="transmembrane region" description="Helical" evidence="1">
    <location>
        <begin position="288"/>
        <end position="310"/>
    </location>
</feature>
<organism evidence="2 3">
    <name type="scientific">Fusibacter tunisiensis</name>
    <dbReference type="NCBI Taxonomy" id="1008308"/>
    <lineage>
        <taxon>Bacteria</taxon>
        <taxon>Bacillati</taxon>
        <taxon>Bacillota</taxon>
        <taxon>Clostridia</taxon>
        <taxon>Eubacteriales</taxon>
        <taxon>Eubacteriales Family XII. Incertae Sedis</taxon>
        <taxon>Fusibacter</taxon>
    </lineage>
</organism>
<feature type="transmembrane region" description="Helical" evidence="1">
    <location>
        <begin position="134"/>
        <end position="154"/>
    </location>
</feature>
<keyword evidence="1" id="KW-0812">Transmembrane</keyword>
<feature type="transmembrane region" description="Helical" evidence="1">
    <location>
        <begin position="259"/>
        <end position="276"/>
    </location>
</feature>
<keyword evidence="1" id="KW-0472">Membrane</keyword>
<gene>
    <name evidence="2" type="ORF">JOC49_001474</name>
</gene>
<proteinExistence type="predicted"/>
<feature type="transmembrane region" description="Helical" evidence="1">
    <location>
        <begin position="7"/>
        <end position="32"/>
    </location>
</feature>
<protein>
    <submittedName>
        <fullName evidence="2">Uncharacterized protein</fullName>
    </submittedName>
</protein>
<evidence type="ECO:0000313" key="2">
    <source>
        <dbReference type="EMBL" id="MBM7561931.1"/>
    </source>
</evidence>
<sequence>MMKLKKLIYLALIVLGLWMAVSFMIQGIWSLVLPGHEVLKSVDWMGISLVILTVVLMKVAFDPSLKVELFILISGLIGHVILFLLESQILTQINWYLLHMIFVLGVVGVYIEFLKDLLSSDWVFTIRSIVLKGIGFIITFSILLGIGLVYRYAFIASVESQLPNPFELWTFLVYVPMVGFIYLHKLGFRRSIRDLQEKGYFIDDLRAAFKSQFRHGDLMLYALYGMIIFGFLSNRISYLMLYPIMVAGIYFAARGYKNWMFPFVFAVAFAAMAYLNEMHLILFSLEHALNELGWFVLKCFAVSFAFPYVLDIVTRFGVATFSSTNGD</sequence>
<reference evidence="2 3" key="1">
    <citation type="submission" date="2021-01" db="EMBL/GenBank/DDBJ databases">
        <title>Genomic Encyclopedia of Type Strains, Phase IV (KMG-IV): sequencing the most valuable type-strain genomes for metagenomic binning, comparative biology and taxonomic classification.</title>
        <authorList>
            <person name="Goeker M."/>
        </authorList>
    </citation>
    <scope>NUCLEOTIDE SEQUENCE [LARGE SCALE GENOMIC DNA]</scope>
    <source>
        <strain evidence="2 3">DSM 24436</strain>
    </source>
</reference>